<dbReference type="Pfam" id="PF01902">
    <property type="entry name" value="Diphthami_syn_2"/>
    <property type="match status" value="1"/>
</dbReference>
<evidence type="ECO:0000256" key="9">
    <source>
        <dbReference type="ARBA" id="ARBA00048108"/>
    </source>
</evidence>
<dbReference type="OrthoDB" id="686384at2759"/>
<comment type="catalytic activity">
    <reaction evidence="9">
        <text>diphthine-[translation elongation factor 2] + NH4(+) + ATP = diphthamide-[translation elongation factor 2] + AMP + diphosphate + H(+)</text>
        <dbReference type="Rhea" id="RHEA:19753"/>
        <dbReference type="Rhea" id="RHEA-COMP:10172"/>
        <dbReference type="Rhea" id="RHEA-COMP:10174"/>
        <dbReference type="ChEBI" id="CHEBI:15378"/>
        <dbReference type="ChEBI" id="CHEBI:16692"/>
        <dbReference type="ChEBI" id="CHEBI:28938"/>
        <dbReference type="ChEBI" id="CHEBI:30616"/>
        <dbReference type="ChEBI" id="CHEBI:33019"/>
        <dbReference type="ChEBI" id="CHEBI:82696"/>
        <dbReference type="ChEBI" id="CHEBI:456215"/>
        <dbReference type="EC" id="6.3.1.14"/>
    </reaction>
</comment>
<dbReference type="Gene3D" id="3.40.50.620">
    <property type="entry name" value="HUPs"/>
    <property type="match status" value="1"/>
</dbReference>
<evidence type="ECO:0000259" key="10">
    <source>
        <dbReference type="Pfam" id="PF01902"/>
    </source>
</evidence>
<evidence type="ECO:0000256" key="1">
    <source>
        <dbReference type="ARBA" id="ARBA00005156"/>
    </source>
</evidence>
<dbReference type="EC" id="6.3.1.14" evidence="3"/>
<evidence type="ECO:0000256" key="5">
    <source>
        <dbReference type="ARBA" id="ARBA00029814"/>
    </source>
</evidence>
<evidence type="ECO:0000256" key="6">
    <source>
        <dbReference type="ARBA" id="ARBA00031202"/>
    </source>
</evidence>
<dbReference type="InterPro" id="IPR014729">
    <property type="entry name" value="Rossmann-like_a/b/a_fold"/>
</dbReference>
<sequence length="231" mass="25849">MKLAALVSGGKDSCFAICESIVHGHEIVALVNLKPCDTEASQVEIDSYMFQSVATEGIRYFADALEVPLFQANITGTAVCQSLSYHQSPADEVGADKDAGKLESYRPICLTSVVRKVCERMVERRLRHWVEENQKLVDYQDSFRKTRSTEDQLIRLSQSVSDGFHIKPYRRVALALIDFEKAYDTVDGIGEDVEISLSADDAAVCSQDTNSDRAIQRVQTAITMIFQWSRK</sequence>
<evidence type="ECO:0000256" key="7">
    <source>
        <dbReference type="ARBA" id="ARBA00031552"/>
    </source>
</evidence>
<name>A0A3P7PT34_DIBLA</name>
<dbReference type="SUPFAM" id="SSF52402">
    <property type="entry name" value="Adenine nucleotide alpha hydrolases-like"/>
    <property type="match status" value="1"/>
</dbReference>
<dbReference type="UniPathway" id="UPA00559"/>
<feature type="domain" description="Diphthamide synthase" evidence="10">
    <location>
        <begin position="1"/>
        <end position="77"/>
    </location>
</feature>
<dbReference type="PANTHER" id="PTHR12196">
    <property type="entry name" value="DOMAIN OF UNKNOWN FUNCTION 71 DUF71 -CONTAINING PROTEIN"/>
    <property type="match status" value="1"/>
</dbReference>
<protein>
    <recommendedName>
        <fullName evidence="4">Diphthine--ammonia ligase</fullName>
        <ecNumber evidence="3">6.3.1.14</ecNumber>
    </recommendedName>
    <alternativeName>
        <fullName evidence="6">ATP-binding domain-containing protein 4</fullName>
    </alternativeName>
    <alternativeName>
        <fullName evidence="5">Diphthamide synthase</fullName>
    </alternativeName>
    <alternativeName>
        <fullName evidence="7">Diphthamide synthetase</fullName>
    </alternativeName>
    <alternativeName>
        <fullName evidence="8">Protein DPH6 homolog</fullName>
    </alternativeName>
</protein>
<dbReference type="GO" id="GO:0017178">
    <property type="term" value="F:diphthine-ammonia ligase activity"/>
    <property type="evidence" value="ECO:0007669"/>
    <property type="project" value="UniProtKB-EC"/>
</dbReference>
<dbReference type="PANTHER" id="PTHR12196:SF2">
    <property type="entry name" value="DIPHTHINE--AMMONIA LIGASE"/>
    <property type="match status" value="1"/>
</dbReference>
<reference evidence="11 12" key="1">
    <citation type="submission" date="2018-11" db="EMBL/GenBank/DDBJ databases">
        <authorList>
            <consortium name="Pathogen Informatics"/>
        </authorList>
    </citation>
    <scope>NUCLEOTIDE SEQUENCE [LARGE SCALE GENOMIC DNA]</scope>
</reference>
<organism evidence="11 12">
    <name type="scientific">Dibothriocephalus latus</name>
    <name type="common">Fish tapeworm</name>
    <name type="synonym">Diphyllobothrium latum</name>
    <dbReference type="NCBI Taxonomy" id="60516"/>
    <lineage>
        <taxon>Eukaryota</taxon>
        <taxon>Metazoa</taxon>
        <taxon>Spiralia</taxon>
        <taxon>Lophotrochozoa</taxon>
        <taxon>Platyhelminthes</taxon>
        <taxon>Cestoda</taxon>
        <taxon>Eucestoda</taxon>
        <taxon>Diphyllobothriidea</taxon>
        <taxon>Diphyllobothriidae</taxon>
        <taxon>Dibothriocephalus</taxon>
    </lineage>
</organism>
<evidence type="ECO:0000256" key="2">
    <source>
        <dbReference type="ARBA" id="ARBA00008496"/>
    </source>
</evidence>
<dbReference type="InterPro" id="IPR030662">
    <property type="entry name" value="DPH6/MJ0570"/>
</dbReference>
<dbReference type="Proteomes" id="UP000281553">
    <property type="component" value="Unassembled WGS sequence"/>
</dbReference>
<evidence type="ECO:0000256" key="4">
    <source>
        <dbReference type="ARBA" id="ARBA00018426"/>
    </source>
</evidence>
<proteinExistence type="inferred from homology"/>
<evidence type="ECO:0000313" key="11">
    <source>
        <dbReference type="EMBL" id="VDN21146.1"/>
    </source>
</evidence>
<comment type="similarity">
    <text evidence="2">Belongs to the Diphthine--ammonia ligase family.</text>
</comment>
<keyword evidence="12" id="KW-1185">Reference proteome</keyword>
<accession>A0A3P7PT34</accession>
<evidence type="ECO:0000313" key="12">
    <source>
        <dbReference type="Proteomes" id="UP000281553"/>
    </source>
</evidence>
<dbReference type="GO" id="GO:0017183">
    <property type="term" value="P:protein histidyl modification to diphthamide"/>
    <property type="evidence" value="ECO:0007669"/>
    <property type="project" value="UniProtKB-UniPathway"/>
</dbReference>
<evidence type="ECO:0000256" key="8">
    <source>
        <dbReference type="ARBA" id="ARBA00032849"/>
    </source>
</evidence>
<evidence type="ECO:0000256" key="3">
    <source>
        <dbReference type="ARBA" id="ARBA00012089"/>
    </source>
</evidence>
<gene>
    <name evidence="11" type="ORF">DILT_LOCUS13767</name>
</gene>
<dbReference type="EMBL" id="UYRU01071535">
    <property type="protein sequence ID" value="VDN21146.1"/>
    <property type="molecule type" value="Genomic_DNA"/>
</dbReference>
<dbReference type="AlphaFoldDB" id="A0A3P7PT34"/>
<comment type="pathway">
    <text evidence="1">Protein modification; peptidyl-diphthamide biosynthesis.</text>
</comment>
<dbReference type="InterPro" id="IPR002761">
    <property type="entry name" value="Diphthami_syn_dom"/>
</dbReference>